<dbReference type="InterPro" id="IPR020849">
    <property type="entry name" value="Small_GTPase_Ras-type"/>
</dbReference>
<dbReference type="PROSITE" id="PS51420">
    <property type="entry name" value="RHO"/>
    <property type="match status" value="1"/>
</dbReference>
<dbReference type="Pfam" id="PF00071">
    <property type="entry name" value="Ras"/>
    <property type="match status" value="1"/>
</dbReference>
<dbReference type="GO" id="GO:0016020">
    <property type="term" value="C:membrane"/>
    <property type="evidence" value="ECO:0007669"/>
    <property type="project" value="InterPro"/>
</dbReference>
<dbReference type="PRINTS" id="PR00449">
    <property type="entry name" value="RASTRNSFRMNG"/>
</dbReference>
<dbReference type="SMART" id="SM00174">
    <property type="entry name" value="RHO"/>
    <property type="match status" value="1"/>
</dbReference>
<dbReference type="PANTHER" id="PTHR24070">
    <property type="entry name" value="RAS, DI-RAS, AND RHEB FAMILY MEMBERS OF SMALL GTPASE SUPERFAMILY"/>
    <property type="match status" value="1"/>
</dbReference>
<proteinExistence type="inferred from homology"/>
<dbReference type="SMART" id="SM00175">
    <property type="entry name" value="RAB"/>
    <property type="match status" value="1"/>
</dbReference>
<dbReference type="PROSITE" id="PS51419">
    <property type="entry name" value="RAB"/>
    <property type="match status" value="1"/>
</dbReference>
<comment type="similarity">
    <text evidence="1">Belongs to the small GTPase superfamily. Rab family.</text>
</comment>
<dbReference type="InterPro" id="IPR005225">
    <property type="entry name" value="Small_GTP-bd"/>
</dbReference>
<evidence type="ECO:0000313" key="4">
    <source>
        <dbReference type="EMBL" id="NDV37563.1"/>
    </source>
</evidence>
<dbReference type="GO" id="GO:0005525">
    <property type="term" value="F:GTP binding"/>
    <property type="evidence" value="ECO:0007669"/>
    <property type="project" value="UniProtKB-KW"/>
</dbReference>
<dbReference type="GO" id="GO:0003924">
    <property type="term" value="F:GTPase activity"/>
    <property type="evidence" value="ECO:0007669"/>
    <property type="project" value="InterPro"/>
</dbReference>
<dbReference type="SMART" id="SM00173">
    <property type="entry name" value="RAS"/>
    <property type="match status" value="1"/>
</dbReference>
<evidence type="ECO:0000256" key="2">
    <source>
        <dbReference type="ARBA" id="ARBA00022741"/>
    </source>
</evidence>
<dbReference type="PROSITE" id="PS51421">
    <property type="entry name" value="RAS"/>
    <property type="match status" value="1"/>
</dbReference>
<dbReference type="GO" id="GO:0007165">
    <property type="term" value="P:signal transduction"/>
    <property type="evidence" value="ECO:0007669"/>
    <property type="project" value="InterPro"/>
</dbReference>
<dbReference type="EMBL" id="GIBP01008594">
    <property type="protein sequence ID" value="NDV37563.1"/>
    <property type="molecule type" value="Transcribed_RNA"/>
</dbReference>
<keyword evidence="2" id="KW-0547">Nucleotide-binding</keyword>
<keyword evidence="3" id="KW-0342">GTP-binding</keyword>
<accession>A0A6B2LKJ9</accession>
<dbReference type="FunFam" id="3.40.50.300:FF:001447">
    <property type="entry name" value="Ras-related protein Rab-1B"/>
    <property type="match status" value="1"/>
</dbReference>
<reference evidence="4" key="1">
    <citation type="journal article" date="2020" name="J. Eukaryot. Microbiol.">
        <title>De novo Sequencing, Assembly and Annotation of the Transcriptome for the Free-Living Testate Amoeba Arcella intermedia.</title>
        <authorList>
            <person name="Ribeiro G.M."/>
            <person name="Porfirio-Sousa A.L."/>
            <person name="Maurer-Alcala X.X."/>
            <person name="Katz L.A."/>
            <person name="Lahr D.J.G."/>
        </authorList>
    </citation>
    <scope>NUCLEOTIDE SEQUENCE</scope>
</reference>
<name>A0A6B2LKJ9_9EUKA</name>
<evidence type="ECO:0000256" key="1">
    <source>
        <dbReference type="ARBA" id="ARBA00006270"/>
    </source>
</evidence>
<dbReference type="InterPro" id="IPR027417">
    <property type="entry name" value="P-loop_NTPase"/>
</dbReference>
<dbReference type="CDD" id="cd00876">
    <property type="entry name" value="Ras"/>
    <property type="match status" value="1"/>
</dbReference>
<dbReference type="NCBIfam" id="TIGR00231">
    <property type="entry name" value="small_GTP"/>
    <property type="match status" value="1"/>
</dbReference>
<organism evidence="4">
    <name type="scientific">Arcella intermedia</name>
    <dbReference type="NCBI Taxonomy" id="1963864"/>
    <lineage>
        <taxon>Eukaryota</taxon>
        <taxon>Amoebozoa</taxon>
        <taxon>Tubulinea</taxon>
        <taxon>Elardia</taxon>
        <taxon>Arcellinida</taxon>
        <taxon>Sphaerothecina</taxon>
        <taxon>Arcellidae</taxon>
        <taxon>Arcella</taxon>
    </lineage>
</organism>
<dbReference type="AlphaFoldDB" id="A0A6B2LKJ9"/>
<dbReference type="InterPro" id="IPR001806">
    <property type="entry name" value="Small_GTPase"/>
</dbReference>
<dbReference type="Gene3D" id="3.40.50.300">
    <property type="entry name" value="P-loop containing nucleotide triphosphate hydrolases"/>
    <property type="match status" value="1"/>
</dbReference>
<dbReference type="SUPFAM" id="SSF52540">
    <property type="entry name" value="P-loop containing nucleoside triphosphate hydrolases"/>
    <property type="match status" value="1"/>
</dbReference>
<sequence>MRFISSQFVSRYDPTIEDRYTKVLEHHGIPIFLEILDTAGQDTFSSMRELYYKNGEGFALVYSIKVAKSFETVQQFYKDIISLKTEPVPIVLVGNKKDLEKSREVSYSAGKELAQEWDIDFVETSAKTGENIDDIFHLLVEQMWAIKGAPAQLNGKEKKPKCTLL</sequence>
<protein>
    <submittedName>
        <fullName evidence="4">Uncharacterized protein</fullName>
    </submittedName>
</protein>
<evidence type="ECO:0000256" key="3">
    <source>
        <dbReference type="ARBA" id="ARBA00023134"/>
    </source>
</evidence>